<dbReference type="GeneID" id="75186729"/>
<dbReference type="RefSeq" id="WP_144345335.1">
    <property type="nucleotide sequence ID" value="NZ_BLRE01000043.1"/>
</dbReference>
<evidence type="ECO:0000313" key="2">
    <source>
        <dbReference type="EMBL" id="MDG5900986.1"/>
    </source>
</evidence>
<dbReference type="EMBL" id="SUNE01000009">
    <property type="protein sequence ID" value="MDG5900986.1"/>
    <property type="molecule type" value="Genomic_DNA"/>
</dbReference>
<evidence type="ECO:0008006" key="3">
    <source>
        <dbReference type="Google" id="ProtNLM"/>
    </source>
</evidence>
<evidence type="ECO:0000256" key="1">
    <source>
        <dbReference type="SAM" id="SignalP"/>
    </source>
</evidence>
<accession>A0AAW6QZH8</accession>
<name>A0AAW6QZH8_9GAMM</name>
<dbReference type="AlphaFoldDB" id="A0AAW6QZH8"/>
<proteinExistence type="predicted"/>
<gene>
    <name evidence="2" type="ORF">E2650_14020</name>
</gene>
<feature type="chain" id="PRO_5043622210" description="Lipoprotein" evidence="1">
    <location>
        <begin position="20"/>
        <end position="190"/>
    </location>
</feature>
<comment type="caution">
    <text evidence="2">The sequence shown here is derived from an EMBL/GenBank/DDBJ whole genome shotgun (WGS) entry which is preliminary data.</text>
</comment>
<protein>
    <recommendedName>
        <fullName evidence="3">Lipoprotein</fullName>
    </recommendedName>
</protein>
<organism evidence="2">
    <name type="scientific">Shewanella xiamenensis</name>
    <dbReference type="NCBI Taxonomy" id="332186"/>
    <lineage>
        <taxon>Bacteria</taxon>
        <taxon>Pseudomonadati</taxon>
        <taxon>Pseudomonadota</taxon>
        <taxon>Gammaproteobacteria</taxon>
        <taxon>Alteromonadales</taxon>
        <taxon>Shewanellaceae</taxon>
        <taxon>Shewanella</taxon>
    </lineage>
</organism>
<feature type="signal peptide" evidence="1">
    <location>
        <begin position="1"/>
        <end position="19"/>
    </location>
</feature>
<dbReference type="PROSITE" id="PS51257">
    <property type="entry name" value="PROKAR_LIPOPROTEIN"/>
    <property type="match status" value="1"/>
</dbReference>
<reference evidence="2" key="1">
    <citation type="journal article" date="2019" name="Int J Environ Res Public Health">
        <title>Characterization of Chromosome-Mediated BlaOXA-894 in Shewanella xiamenensis Isolated from Pig Wastewater.</title>
        <authorList>
            <person name="Zou H."/>
            <person name="Zhou Z."/>
            <person name="Xia H."/>
            <person name="Zhao Q."/>
            <person name="Li X."/>
        </authorList>
    </citation>
    <scope>NUCLEOTIDE SEQUENCE</scope>
    <source>
        <strain evidence="2">2015oxa</strain>
    </source>
</reference>
<keyword evidence="1" id="KW-0732">Signal</keyword>
<sequence length="190" mass="20959">MKLKTISVLLMSSVLTACATSGYKVAPEKETASLRVLSTDSANTSVWIDNTEGCIKHNFIPGGEIAVLGMKANLLANRQAGRKIGMPLYRSDVHEKQQTELKVEAGVPLSFYFAGVWVDGANTRIDGYTYCVKKVSFTPKAGANYEAQYFVDKINGKDQCTIKLFDIVEDKGNFVKTEDPNYQLITEICK</sequence>
<dbReference type="Proteomes" id="UP001152518">
    <property type="component" value="Unassembled WGS sequence"/>
</dbReference>
<reference evidence="2" key="2">
    <citation type="submission" date="2019-04" db="EMBL/GenBank/DDBJ databases">
        <authorList>
            <person name="Zou H."/>
        </authorList>
    </citation>
    <scope>NUCLEOTIDE SEQUENCE</scope>
    <source>
        <strain evidence="2">2015oxa</strain>
    </source>
</reference>